<feature type="transmembrane region" description="Helical" evidence="7">
    <location>
        <begin position="166"/>
        <end position="187"/>
    </location>
</feature>
<feature type="non-terminal residue" evidence="9">
    <location>
        <position position="1"/>
    </location>
</feature>
<evidence type="ECO:0000313" key="9">
    <source>
        <dbReference type="EMBL" id="MBG0778724.1"/>
    </source>
</evidence>
<evidence type="ECO:0000259" key="8">
    <source>
        <dbReference type="Pfam" id="PF06808"/>
    </source>
</evidence>
<accession>A0A931CWK2</accession>
<keyword evidence="3" id="KW-0997">Cell inner membrane</keyword>
<reference evidence="9" key="1">
    <citation type="submission" date="2020-07" db="EMBL/GenBank/DDBJ databases">
        <title>Severe corrosion of carbon steel in oil field produced water can be linked to methanogenic archaea containing a special type of NiFe hydrogenase.</title>
        <authorList>
            <person name="Lahme S."/>
            <person name="Mand J."/>
            <person name="Longwell J."/>
            <person name="Smith R."/>
            <person name="Enning D."/>
        </authorList>
    </citation>
    <scope>NUCLEOTIDE SEQUENCE</scope>
    <source>
        <strain evidence="9">MIC098Bin6</strain>
    </source>
</reference>
<feature type="transmembrane region" description="Helical" evidence="7">
    <location>
        <begin position="80"/>
        <end position="109"/>
    </location>
</feature>
<dbReference type="PANTHER" id="PTHR33362:SF3">
    <property type="entry name" value="SIALIC ACID TRAP TRANSPORTER PERMEASE PROTEIN SIAT"/>
    <property type="match status" value="1"/>
</dbReference>
<comment type="subcellular location">
    <subcellularLocation>
        <location evidence="1">Cell inner membrane</location>
        <topology evidence="1">Multi-pass membrane protein</topology>
    </subcellularLocation>
</comment>
<evidence type="ECO:0000256" key="2">
    <source>
        <dbReference type="ARBA" id="ARBA00022475"/>
    </source>
</evidence>
<dbReference type="EMBL" id="JACCQK010000090">
    <property type="protein sequence ID" value="MBG0778724.1"/>
    <property type="molecule type" value="Genomic_DNA"/>
</dbReference>
<dbReference type="PANTHER" id="PTHR33362">
    <property type="entry name" value="SIALIC ACID TRAP TRANSPORTER PERMEASE PROTEIN SIAT-RELATED"/>
    <property type="match status" value="1"/>
</dbReference>
<feature type="transmembrane region" description="Helical" evidence="7">
    <location>
        <begin position="35"/>
        <end position="60"/>
    </location>
</feature>
<proteinExistence type="predicted"/>
<feature type="domain" description="TRAP C4-dicarboxylate transport system permease DctM subunit" evidence="8">
    <location>
        <begin position="1"/>
        <end position="183"/>
    </location>
</feature>
<feature type="transmembrane region" description="Helical" evidence="7">
    <location>
        <begin position="121"/>
        <end position="146"/>
    </location>
</feature>
<evidence type="ECO:0000256" key="1">
    <source>
        <dbReference type="ARBA" id="ARBA00004429"/>
    </source>
</evidence>
<feature type="transmembrane region" description="Helical" evidence="7">
    <location>
        <begin position="6"/>
        <end position="23"/>
    </location>
</feature>
<evidence type="ECO:0000256" key="6">
    <source>
        <dbReference type="ARBA" id="ARBA00023136"/>
    </source>
</evidence>
<protein>
    <submittedName>
        <fullName evidence="9">TRAP transporter large permease subunit</fullName>
    </submittedName>
</protein>
<keyword evidence="2" id="KW-1003">Cell membrane</keyword>
<evidence type="ECO:0000256" key="3">
    <source>
        <dbReference type="ARBA" id="ARBA00022519"/>
    </source>
</evidence>
<dbReference type="AlphaFoldDB" id="A0A931CWK2"/>
<comment type="caution">
    <text evidence="9">The sequence shown here is derived from an EMBL/GenBank/DDBJ whole genome shotgun (WGS) entry which is preliminary data.</text>
</comment>
<dbReference type="GO" id="GO:0005886">
    <property type="term" value="C:plasma membrane"/>
    <property type="evidence" value="ECO:0007669"/>
    <property type="project" value="UniProtKB-SubCell"/>
</dbReference>
<name>A0A931CWK2_9BACT</name>
<dbReference type="InterPro" id="IPR010656">
    <property type="entry name" value="DctM"/>
</dbReference>
<evidence type="ECO:0000256" key="5">
    <source>
        <dbReference type="ARBA" id="ARBA00022989"/>
    </source>
</evidence>
<gene>
    <name evidence="9" type="ORF">H0S81_02200</name>
</gene>
<dbReference type="InterPro" id="IPR004681">
    <property type="entry name" value="TRAP_DctM"/>
</dbReference>
<sequence>IFTPTEAAVVAVVYAFVISFFVYRTLQLKDMLKMMVGSAVTSALILVIMGAASVFGWIVTMENIPALIRDFIMATTDQQWVVLIILNLVFLVAGCFFDICAIILVFTPMILPVLTAFQIDLVHWGVVEVLNVCIGFLTPPFGVGLYVLSDLSGLSVSQVMKAVTPFLIPLLISLTLITFFPQLVLWLPEIVFG</sequence>
<dbReference type="Proteomes" id="UP000706172">
    <property type="component" value="Unassembled WGS sequence"/>
</dbReference>
<keyword evidence="6 7" id="KW-0472">Membrane</keyword>
<evidence type="ECO:0000256" key="7">
    <source>
        <dbReference type="SAM" id="Phobius"/>
    </source>
</evidence>
<evidence type="ECO:0000313" key="10">
    <source>
        <dbReference type="Proteomes" id="UP000706172"/>
    </source>
</evidence>
<evidence type="ECO:0000256" key="4">
    <source>
        <dbReference type="ARBA" id="ARBA00022692"/>
    </source>
</evidence>
<dbReference type="Pfam" id="PF06808">
    <property type="entry name" value="DctM"/>
    <property type="match status" value="1"/>
</dbReference>
<keyword evidence="4 7" id="KW-0812">Transmembrane</keyword>
<organism evidence="9 10">
    <name type="scientific">Desulfotignum balticum</name>
    <dbReference type="NCBI Taxonomy" id="115781"/>
    <lineage>
        <taxon>Bacteria</taxon>
        <taxon>Pseudomonadati</taxon>
        <taxon>Thermodesulfobacteriota</taxon>
        <taxon>Desulfobacteria</taxon>
        <taxon>Desulfobacterales</taxon>
        <taxon>Desulfobacteraceae</taxon>
        <taxon>Desulfotignum</taxon>
    </lineage>
</organism>
<keyword evidence="5 7" id="KW-1133">Transmembrane helix</keyword>
<dbReference type="GO" id="GO:0022857">
    <property type="term" value="F:transmembrane transporter activity"/>
    <property type="evidence" value="ECO:0007669"/>
    <property type="project" value="TreeGrafter"/>
</dbReference>